<comment type="caution">
    <text evidence="2">The sequence shown here is derived from an EMBL/GenBank/DDBJ whole genome shotgun (WGS) entry which is preliminary data.</text>
</comment>
<gene>
    <name evidence="2" type="ORF">WISP_55086</name>
</gene>
<name>A0ABQ9DCD8_9PASS</name>
<organism evidence="2 3">
    <name type="scientific">Willisornis vidua</name>
    <name type="common">Xingu scale-backed antbird</name>
    <dbReference type="NCBI Taxonomy" id="1566151"/>
    <lineage>
        <taxon>Eukaryota</taxon>
        <taxon>Metazoa</taxon>
        <taxon>Chordata</taxon>
        <taxon>Craniata</taxon>
        <taxon>Vertebrata</taxon>
        <taxon>Euteleostomi</taxon>
        <taxon>Archelosauria</taxon>
        <taxon>Archosauria</taxon>
        <taxon>Dinosauria</taxon>
        <taxon>Saurischia</taxon>
        <taxon>Theropoda</taxon>
        <taxon>Coelurosauria</taxon>
        <taxon>Aves</taxon>
        <taxon>Neognathae</taxon>
        <taxon>Neoaves</taxon>
        <taxon>Telluraves</taxon>
        <taxon>Australaves</taxon>
        <taxon>Passeriformes</taxon>
        <taxon>Thamnophilidae</taxon>
        <taxon>Willisornis</taxon>
    </lineage>
</organism>
<dbReference type="EMBL" id="WHWB01033540">
    <property type="protein sequence ID" value="KAJ7419228.1"/>
    <property type="molecule type" value="Genomic_DNA"/>
</dbReference>
<keyword evidence="3" id="KW-1185">Reference proteome</keyword>
<sequence>MLGLVPPRAQLALLAARALLTHVQLATNQDPQVRFHGAGPSLHKSVLASHIQGNSEVTYPLNYIEINRSDRVLVLPDVPLEKEQRERLCHGNCSSPADELSPGLSDYIFAVIIHILHLLAIRSMGANTMGAAENSVVAHAPNDTHCATETKNNFLISQSGRENISLYFLGYG</sequence>
<feature type="signal peptide" evidence="1">
    <location>
        <begin position="1"/>
        <end position="25"/>
    </location>
</feature>
<evidence type="ECO:0000313" key="3">
    <source>
        <dbReference type="Proteomes" id="UP001145742"/>
    </source>
</evidence>
<protein>
    <submittedName>
        <fullName evidence="2">Uncharacterized protein</fullName>
    </submittedName>
</protein>
<feature type="chain" id="PRO_5045791812" evidence="1">
    <location>
        <begin position="26"/>
        <end position="172"/>
    </location>
</feature>
<evidence type="ECO:0000256" key="1">
    <source>
        <dbReference type="SAM" id="SignalP"/>
    </source>
</evidence>
<keyword evidence="1" id="KW-0732">Signal</keyword>
<accession>A0ABQ9DCD8</accession>
<proteinExistence type="predicted"/>
<reference evidence="2" key="1">
    <citation type="submission" date="2019-10" db="EMBL/GenBank/DDBJ databases">
        <authorList>
            <person name="Soares A.E.R."/>
            <person name="Aleixo A."/>
            <person name="Schneider P."/>
            <person name="Miyaki C.Y."/>
            <person name="Schneider M.P."/>
            <person name="Mello C."/>
            <person name="Vasconcelos A.T.R."/>
        </authorList>
    </citation>
    <scope>NUCLEOTIDE SEQUENCE</scope>
    <source>
        <tissue evidence="2">Muscle</tissue>
    </source>
</reference>
<dbReference type="Proteomes" id="UP001145742">
    <property type="component" value="Unassembled WGS sequence"/>
</dbReference>
<evidence type="ECO:0000313" key="2">
    <source>
        <dbReference type="EMBL" id="KAJ7419228.1"/>
    </source>
</evidence>